<name>A0A143PTU5_LUTPR</name>
<feature type="region of interest" description="Disordered" evidence="1">
    <location>
        <begin position="74"/>
        <end position="93"/>
    </location>
</feature>
<keyword evidence="4" id="KW-1185">Reference proteome</keyword>
<proteinExistence type="predicted"/>
<dbReference type="STRING" id="1855912.LuPra_05284"/>
<evidence type="ECO:0000313" key="3">
    <source>
        <dbReference type="EMBL" id="AMY12012.1"/>
    </source>
</evidence>
<dbReference type="SUPFAM" id="SSF53474">
    <property type="entry name" value="alpha/beta-Hydrolases"/>
    <property type="match status" value="1"/>
</dbReference>
<organism evidence="3 4">
    <name type="scientific">Luteitalea pratensis</name>
    <dbReference type="NCBI Taxonomy" id="1855912"/>
    <lineage>
        <taxon>Bacteria</taxon>
        <taxon>Pseudomonadati</taxon>
        <taxon>Acidobacteriota</taxon>
        <taxon>Vicinamibacteria</taxon>
        <taxon>Vicinamibacterales</taxon>
        <taxon>Vicinamibacteraceae</taxon>
        <taxon>Luteitalea</taxon>
    </lineage>
</organism>
<dbReference type="KEGG" id="abac:LuPra_05284"/>
<gene>
    <name evidence="3" type="ORF">LuPra_05284</name>
</gene>
<reference evidence="4" key="2">
    <citation type="submission" date="2016-04" db="EMBL/GenBank/DDBJ databases">
        <title>First Complete Genome Sequence of a Subdivision 6 Acidobacterium.</title>
        <authorList>
            <person name="Huang S."/>
            <person name="Vieira S."/>
            <person name="Bunk B."/>
            <person name="Riedel T."/>
            <person name="Sproeer C."/>
            <person name="Overmann J."/>
        </authorList>
    </citation>
    <scope>NUCLEOTIDE SEQUENCE [LARGE SCALE GENOMIC DNA]</scope>
    <source>
        <strain evidence="4">DSM 100886 HEG_-6_39</strain>
    </source>
</reference>
<protein>
    <submittedName>
        <fullName evidence="3">Alpha/beta hydrolase family protein</fullName>
    </submittedName>
</protein>
<feature type="domain" description="AB hydrolase-1" evidence="2">
    <location>
        <begin position="9"/>
        <end position="186"/>
    </location>
</feature>
<evidence type="ECO:0000256" key="1">
    <source>
        <dbReference type="SAM" id="MobiDB-lite"/>
    </source>
</evidence>
<evidence type="ECO:0000313" key="4">
    <source>
        <dbReference type="Proteomes" id="UP000076079"/>
    </source>
</evidence>
<evidence type="ECO:0000259" key="2">
    <source>
        <dbReference type="Pfam" id="PF12697"/>
    </source>
</evidence>
<dbReference type="Gene3D" id="3.40.50.1820">
    <property type="entry name" value="alpha/beta hydrolase"/>
    <property type="match status" value="1"/>
</dbReference>
<reference evidence="3 4" key="1">
    <citation type="journal article" date="2016" name="Genome Announc.">
        <title>First Complete Genome Sequence of a Subdivision 6 Acidobacterium Strain.</title>
        <authorList>
            <person name="Huang S."/>
            <person name="Vieira S."/>
            <person name="Bunk B."/>
            <person name="Riedel T."/>
            <person name="Sproer C."/>
            <person name="Overmann J."/>
        </authorList>
    </citation>
    <scope>NUCLEOTIDE SEQUENCE [LARGE SCALE GENOMIC DNA]</scope>
    <source>
        <strain evidence="4">DSM 100886 HEG_-6_39</strain>
    </source>
</reference>
<dbReference type="Pfam" id="PF12697">
    <property type="entry name" value="Abhydrolase_6"/>
    <property type="match status" value="1"/>
</dbReference>
<keyword evidence="3" id="KW-0378">Hydrolase</keyword>
<sequence length="205" mass="22204">MRQEVYELHALLDATKETSPYVMVGQSIGGLLVRLYADAYPGDVAGVVLVDPTHESGILGSGRYGGMVRLREKATGRPVPAPRLSQTDGSPRDPDVDYMAEEFQAMFLARQRVTQALGQRPLIVLAAGKRSAPPPGVSQEQWTAIRDERDELVRDLAGLSANSRFVRVDESGHAIHRDNPAVVAQAIRDVRDAAVSGSRLAPAPR</sequence>
<dbReference type="InterPro" id="IPR000073">
    <property type="entry name" value="AB_hydrolase_1"/>
</dbReference>
<dbReference type="InterPro" id="IPR029058">
    <property type="entry name" value="AB_hydrolase_fold"/>
</dbReference>
<accession>A0A143PTU5</accession>
<dbReference type="GO" id="GO:0016787">
    <property type="term" value="F:hydrolase activity"/>
    <property type="evidence" value="ECO:0007669"/>
    <property type="project" value="UniProtKB-KW"/>
</dbReference>
<dbReference type="AlphaFoldDB" id="A0A143PTU5"/>
<dbReference type="EMBL" id="CP015136">
    <property type="protein sequence ID" value="AMY12012.1"/>
    <property type="molecule type" value="Genomic_DNA"/>
</dbReference>
<dbReference type="Proteomes" id="UP000076079">
    <property type="component" value="Chromosome"/>
</dbReference>
<dbReference type="RefSeq" id="WP_234800563.1">
    <property type="nucleotide sequence ID" value="NZ_CP015136.1"/>
</dbReference>